<reference evidence="2" key="1">
    <citation type="submission" date="2019-04" db="EMBL/GenBank/DDBJ databases">
        <title>Genome assembly of Zosterops borbonicus 15179.</title>
        <authorList>
            <person name="Leroy T."/>
            <person name="Anselmetti Y."/>
            <person name="Tilak M.-K."/>
            <person name="Nabholz B."/>
        </authorList>
    </citation>
    <scope>NUCLEOTIDE SEQUENCE</scope>
    <source>
        <strain evidence="2">HGM_15179</strain>
        <tissue evidence="2">Muscle</tissue>
    </source>
</reference>
<evidence type="ECO:0000256" key="1">
    <source>
        <dbReference type="SAM" id="MobiDB-lite"/>
    </source>
</evidence>
<name>A0A8K1GW21_9PASS</name>
<comment type="caution">
    <text evidence="2">The sequence shown here is derived from an EMBL/GenBank/DDBJ whole genome shotgun (WGS) entry which is preliminary data.</text>
</comment>
<feature type="non-terminal residue" evidence="2">
    <location>
        <position position="54"/>
    </location>
</feature>
<feature type="region of interest" description="Disordered" evidence="1">
    <location>
        <begin position="26"/>
        <end position="54"/>
    </location>
</feature>
<accession>A0A8K1GW21</accession>
<dbReference type="EMBL" id="SWJQ01000026">
    <property type="protein sequence ID" value="TRZ25423.1"/>
    <property type="molecule type" value="Genomic_DNA"/>
</dbReference>
<gene>
    <name evidence="2" type="ORF">HGM15179_001741</name>
</gene>
<keyword evidence="3" id="KW-1185">Reference proteome</keyword>
<protein>
    <submittedName>
        <fullName evidence="2">Uncharacterized protein</fullName>
    </submittedName>
</protein>
<proteinExistence type="predicted"/>
<evidence type="ECO:0000313" key="3">
    <source>
        <dbReference type="Proteomes" id="UP000796761"/>
    </source>
</evidence>
<feature type="compositionally biased region" description="Basic and acidic residues" evidence="1">
    <location>
        <begin position="37"/>
        <end position="54"/>
    </location>
</feature>
<dbReference type="Proteomes" id="UP000796761">
    <property type="component" value="Unassembled WGS sequence"/>
</dbReference>
<sequence length="54" mass="6108">MEELERSLLLTDLLWQLMCVPAAISSGGWGRHCHHRDSKEDSVSKGEEKLGSRK</sequence>
<organism evidence="2 3">
    <name type="scientific">Zosterops borbonicus</name>
    <dbReference type="NCBI Taxonomy" id="364589"/>
    <lineage>
        <taxon>Eukaryota</taxon>
        <taxon>Metazoa</taxon>
        <taxon>Chordata</taxon>
        <taxon>Craniata</taxon>
        <taxon>Vertebrata</taxon>
        <taxon>Euteleostomi</taxon>
        <taxon>Archelosauria</taxon>
        <taxon>Archosauria</taxon>
        <taxon>Dinosauria</taxon>
        <taxon>Saurischia</taxon>
        <taxon>Theropoda</taxon>
        <taxon>Coelurosauria</taxon>
        <taxon>Aves</taxon>
        <taxon>Neognathae</taxon>
        <taxon>Neoaves</taxon>
        <taxon>Telluraves</taxon>
        <taxon>Australaves</taxon>
        <taxon>Passeriformes</taxon>
        <taxon>Sylvioidea</taxon>
        <taxon>Zosteropidae</taxon>
        <taxon>Zosterops</taxon>
    </lineage>
</organism>
<evidence type="ECO:0000313" key="2">
    <source>
        <dbReference type="EMBL" id="TRZ25423.1"/>
    </source>
</evidence>
<dbReference type="AlphaFoldDB" id="A0A8K1GW21"/>